<dbReference type="SMART" id="SM00363">
    <property type="entry name" value="S4"/>
    <property type="match status" value="1"/>
</dbReference>
<dbReference type="InterPro" id="IPR000748">
    <property type="entry name" value="PsdUridine_synth_RsuA/RluB/E/F"/>
</dbReference>
<dbReference type="RefSeq" id="WP_018662013.1">
    <property type="nucleotide sequence ID" value="NZ_HF952018.1"/>
</dbReference>
<dbReference type="OrthoDB" id="9807213at2"/>
<dbReference type="EMBL" id="CAVN010000095">
    <property type="protein sequence ID" value="CDF58175.1"/>
    <property type="molecule type" value="Genomic_DNA"/>
</dbReference>
<name>R7RSE6_9CLOT</name>
<keyword evidence="7" id="KW-0456">Lyase</keyword>
<dbReference type="EC" id="5.4.99.-" evidence="5"/>
<dbReference type="SUPFAM" id="SSF55120">
    <property type="entry name" value="Pseudouridine synthase"/>
    <property type="match status" value="1"/>
</dbReference>
<dbReference type="InterPro" id="IPR020094">
    <property type="entry name" value="TruA/RsuA/RluB/E/F_N"/>
</dbReference>
<proteinExistence type="inferred from homology"/>
<dbReference type="AlphaFoldDB" id="R7RSE6"/>
<dbReference type="Pfam" id="PF00849">
    <property type="entry name" value="PseudoU_synth_2"/>
    <property type="match status" value="1"/>
</dbReference>
<evidence type="ECO:0000256" key="4">
    <source>
        <dbReference type="PROSITE-ProRule" id="PRU00182"/>
    </source>
</evidence>
<keyword evidence="2 4" id="KW-0694">RNA-binding</keyword>
<dbReference type="SUPFAM" id="SSF55174">
    <property type="entry name" value="Alpha-L RNA-binding motif"/>
    <property type="match status" value="1"/>
</dbReference>
<dbReference type="GO" id="GO:0005829">
    <property type="term" value="C:cytosol"/>
    <property type="evidence" value="ECO:0007669"/>
    <property type="project" value="UniProtKB-ARBA"/>
</dbReference>
<dbReference type="GO" id="GO:0016829">
    <property type="term" value="F:lyase activity"/>
    <property type="evidence" value="ECO:0007669"/>
    <property type="project" value="UniProtKB-KW"/>
</dbReference>
<dbReference type="InterPro" id="IPR020103">
    <property type="entry name" value="PsdUridine_synth_cat_dom_sf"/>
</dbReference>
<dbReference type="GO" id="GO:0000455">
    <property type="term" value="P:enzyme-directed rRNA pseudouridine synthesis"/>
    <property type="evidence" value="ECO:0007669"/>
    <property type="project" value="UniProtKB-ARBA"/>
</dbReference>
<evidence type="ECO:0000256" key="2">
    <source>
        <dbReference type="ARBA" id="ARBA00022884"/>
    </source>
</evidence>
<dbReference type="FunFam" id="3.10.290.10:FF:000003">
    <property type="entry name" value="Pseudouridine synthase"/>
    <property type="match status" value="1"/>
</dbReference>
<dbReference type="FunFam" id="3.30.70.1560:FF:000001">
    <property type="entry name" value="Pseudouridine synthase"/>
    <property type="match status" value="1"/>
</dbReference>
<sequence>MKERIQKYLARCGVASRRKAEELVLSGKVKVNGSVIKEIILIDPEKDTVEVEGKKVKPEEKRVYIMLNKPTGVITSAKDQFGRRTVLDLVNVKERIFPVGRLDYDTSGLIILTNDGEVANKLMHPSKEVNKVYVAEVLGVPTKQEMDKFKRGLKIEDYVTAPADIKILKNLGRTSVIEVIIHEGRNRQVRKMCDAIGHKVIKLKRIKIGEIELGNLKEGEWRYLNQNEIEYLKSL</sequence>
<comment type="caution">
    <text evidence="7">The sequence shown here is derived from an EMBL/GenBank/DDBJ whole genome shotgun (WGS) entry which is preliminary data.</text>
</comment>
<keyword evidence="8" id="KW-1185">Reference proteome</keyword>
<evidence type="ECO:0000259" key="6">
    <source>
        <dbReference type="SMART" id="SM00363"/>
    </source>
</evidence>
<dbReference type="PROSITE" id="PS01149">
    <property type="entry name" value="PSI_RSU"/>
    <property type="match status" value="1"/>
</dbReference>
<dbReference type="CDD" id="cd00165">
    <property type="entry name" value="S4"/>
    <property type="match status" value="1"/>
</dbReference>
<evidence type="ECO:0000313" key="8">
    <source>
        <dbReference type="Proteomes" id="UP000014923"/>
    </source>
</evidence>
<gene>
    <name evidence="7" type="ORF">TCEL_00221</name>
</gene>
<dbReference type="Pfam" id="PF01479">
    <property type="entry name" value="S4"/>
    <property type="match status" value="1"/>
</dbReference>
<dbReference type="InterPro" id="IPR042092">
    <property type="entry name" value="PsdUridine_s_RsuA/RluB/E/F_cat"/>
</dbReference>
<evidence type="ECO:0000313" key="7">
    <source>
        <dbReference type="EMBL" id="CDF58175.1"/>
    </source>
</evidence>
<dbReference type="Gene3D" id="3.10.290.10">
    <property type="entry name" value="RNA-binding S4 domain"/>
    <property type="match status" value="1"/>
</dbReference>
<dbReference type="PANTHER" id="PTHR47683">
    <property type="entry name" value="PSEUDOURIDINE SYNTHASE FAMILY PROTEIN-RELATED"/>
    <property type="match status" value="1"/>
</dbReference>
<organism evidence="7 8">
    <name type="scientific">Thermobrachium celere DSM 8682</name>
    <dbReference type="NCBI Taxonomy" id="941824"/>
    <lineage>
        <taxon>Bacteria</taxon>
        <taxon>Bacillati</taxon>
        <taxon>Bacillota</taxon>
        <taxon>Clostridia</taxon>
        <taxon>Eubacteriales</taxon>
        <taxon>Clostridiaceae</taxon>
        <taxon>Thermobrachium</taxon>
    </lineage>
</organism>
<dbReference type="PROSITE" id="PS50889">
    <property type="entry name" value="S4"/>
    <property type="match status" value="1"/>
</dbReference>
<dbReference type="HOGENOM" id="CLU_024979_1_2_9"/>
<protein>
    <recommendedName>
        <fullName evidence="5">Pseudouridine synthase</fullName>
        <ecNumber evidence="5">5.4.99.-</ecNumber>
    </recommendedName>
</protein>
<feature type="domain" description="RNA-binding S4" evidence="6">
    <location>
        <begin position="3"/>
        <end position="65"/>
    </location>
</feature>
<evidence type="ECO:0000256" key="3">
    <source>
        <dbReference type="ARBA" id="ARBA00023235"/>
    </source>
</evidence>
<keyword evidence="3 5" id="KW-0413">Isomerase</keyword>
<dbReference type="CDD" id="cd02870">
    <property type="entry name" value="PseudoU_synth_RsuA_like"/>
    <property type="match status" value="1"/>
</dbReference>
<dbReference type="InterPro" id="IPR018496">
    <property type="entry name" value="PsdUridine_synth_RsuA/RluB_CS"/>
</dbReference>
<dbReference type="InterPro" id="IPR006145">
    <property type="entry name" value="PsdUridine_synth_RsuA/RluA"/>
</dbReference>
<dbReference type="GO" id="GO:0003723">
    <property type="term" value="F:RNA binding"/>
    <property type="evidence" value="ECO:0007669"/>
    <property type="project" value="UniProtKB-KW"/>
</dbReference>
<dbReference type="Gene3D" id="3.30.70.1560">
    <property type="entry name" value="Alpha-L RNA-binding motif"/>
    <property type="match status" value="1"/>
</dbReference>
<dbReference type="NCBIfam" id="TIGR00093">
    <property type="entry name" value="pseudouridine synthase"/>
    <property type="match status" value="1"/>
</dbReference>
<dbReference type="InterPro" id="IPR050343">
    <property type="entry name" value="RsuA_PseudoU_synthase"/>
</dbReference>
<comment type="similarity">
    <text evidence="1 5">Belongs to the pseudouridine synthase RsuA family.</text>
</comment>
<dbReference type="PANTHER" id="PTHR47683:SF2">
    <property type="entry name" value="RNA-BINDING S4 DOMAIN-CONTAINING PROTEIN"/>
    <property type="match status" value="1"/>
</dbReference>
<reference evidence="7" key="1">
    <citation type="submission" date="2013-03" db="EMBL/GenBank/DDBJ databases">
        <title>Draft genome sequence of the hydrogen-ethanol-producing anaerobic alkalithermophilic Caloramator celere.</title>
        <authorList>
            <person name="Ciranna A."/>
            <person name="Larjo A."/>
            <person name="Kivisto A."/>
            <person name="Santala V."/>
            <person name="Roos C."/>
            <person name="Karp M."/>
        </authorList>
    </citation>
    <scope>NUCLEOTIDE SEQUENCE [LARGE SCALE GENOMIC DNA]</scope>
    <source>
        <strain evidence="7">DSM 8682</strain>
    </source>
</reference>
<dbReference type="InterPro" id="IPR036986">
    <property type="entry name" value="S4_RNA-bd_sf"/>
</dbReference>
<dbReference type="eggNOG" id="COG1187">
    <property type="taxonomic scope" value="Bacteria"/>
</dbReference>
<accession>R7RSE6</accession>
<evidence type="ECO:0000256" key="1">
    <source>
        <dbReference type="ARBA" id="ARBA00008348"/>
    </source>
</evidence>
<evidence type="ECO:0000256" key="5">
    <source>
        <dbReference type="RuleBase" id="RU003887"/>
    </source>
</evidence>
<dbReference type="InterPro" id="IPR002942">
    <property type="entry name" value="S4_RNA-bd"/>
</dbReference>
<dbReference type="Gene3D" id="3.30.70.580">
    <property type="entry name" value="Pseudouridine synthase I, catalytic domain, N-terminal subdomain"/>
    <property type="match status" value="1"/>
</dbReference>
<dbReference type="GO" id="GO:0120159">
    <property type="term" value="F:rRNA pseudouridine synthase activity"/>
    <property type="evidence" value="ECO:0007669"/>
    <property type="project" value="UniProtKB-ARBA"/>
</dbReference>
<dbReference type="Proteomes" id="UP000014923">
    <property type="component" value="Unassembled WGS sequence"/>
</dbReference>